<dbReference type="Proteomes" id="UP000234384">
    <property type="component" value="Unassembled WGS sequence"/>
</dbReference>
<sequence>MTLIIIIILFSKVDHLILIALTVAIVMLSIIFRPYIKEQMPLLNAGANGSIGSAFATSSSVAFGSVLTASLAFMIIQHAITSIPGSPLIGPSVAAALLSAVTDSASDSLGIVMNSIA</sequence>
<gene>
    <name evidence="2" type="ORF">CYJ57_05630</name>
</gene>
<comment type="caution">
    <text evidence="2">The sequence shown here is derived from an EMBL/GenBank/DDBJ whole genome shotgun (WGS) entry which is preliminary data.</text>
</comment>
<feature type="transmembrane region" description="Helical" evidence="1">
    <location>
        <begin position="16"/>
        <end position="36"/>
    </location>
</feature>
<name>A0A2I1JY17_9LACT</name>
<reference evidence="2 3" key="1">
    <citation type="submission" date="2017-12" db="EMBL/GenBank/DDBJ databases">
        <title>Phylogenetic diversity of female urinary microbiome.</title>
        <authorList>
            <person name="Thomas-White K."/>
            <person name="Wolfe A.J."/>
        </authorList>
    </citation>
    <scope>NUCLEOTIDE SEQUENCE [LARGE SCALE GENOMIC DNA]</scope>
    <source>
        <strain evidence="2 3">UMB0898</strain>
    </source>
</reference>
<dbReference type="OrthoDB" id="86125at2"/>
<feature type="transmembrane region" description="Helical" evidence="1">
    <location>
        <begin position="56"/>
        <end position="76"/>
    </location>
</feature>
<evidence type="ECO:0000313" key="2">
    <source>
        <dbReference type="EMBL" id="PKY88253.1"/>
    </source>
</evidence>
<dbReference type="RefSeq" id="WP_101954417.1">
    <property type="nucleotide sequence ID" value="NZ_PKHE01000014.1"/>
</dbReference>
<keyword evidence="1" id="KW-1133">Transmembrane helix</keyword>
<organism evidence="2 3">
    <name type="scientific">Falseniella ignava</name>
    <dbReference type="NCBI Taxonomy" id="137730"/>
    <lineage>
        <taxon>Bacteria</taxon>
        <taxon>Bacillati</taxon>
        <taxon>Bacillota</taxon>
        <taxon>Bacilli</taxon>
        <taxon>Lactobacillales</taxon>
        <taxon>Aerococcaceae</taxon>
        <taxon>Falseniella</taxon>
    </lineage>
</organism>
<keyword evidence="1" id="KW-0812">Transmembrane</keyword>
<proteinExistence type="predicted"/>
<dbReference type="EMBL" id="PKHE01000014">
    <property type="protein sequence ID" value="PKY88253.1"/>
    <property type="molecule type" value="Genomic_DNA"/>
</dbReference>
<protein>
    <submittedName>
        <fullName evidence="2">Uncharacterized protein</fullName>
    </submittedName>
</protein>
<keyword evidence="1" id="KW-0472">Membrane</keyword>
<dbReference type="AlphaFoldDB" id="A0A2I1JY17"/>
<evidence type="ECO:0000256" key="1">
    <source>
        <dbReference type="SAM" id="Phobius"/>
    </source>
</evidence>
<accession>A0A2I1JY17</accession>
<evidence type="ECO:0000313" key="3">
    <source>
        <dbReference type="Proteomes" id="UP000234384"/>
    </source>
</evidence>